<dbReference type="InterPro" id="IPR002397">
    <property type="entry name" value="Cyt_P450_B"/>
</dbReference>
<dbReference type="EMBL" id="CAEZSB010000042">
    <property type="protein sequence ID" value="CAB4532734.1"/>
    <property type="molecule type" value="Genomic_DNA"/>
</dbReference>
<dbReference type="Gene3D" id="1.10.630.10">
    <property type="entry name" value="Cytochrome P450"/>
    <property type="match status" value="1"/>
</dbReference>
<dbReference type="GO" id="GO:0020037">
    <property type="term" value="F:heme binding"/>
    <property type="evidence" value="ECO:0007669"/>
    <property type="project" value="InterPro"/>
</dbReference>
<sequence>MSVFYPKASKTIVGHKAVREALRDTQTYSSDLQGDSDVRDYRQLPLEVDPPRHHLYRVALAPYFVKPTIELLIPEFRSHTENLIADFFQHGDLEVGQELALPLVMKNLGVIYSRPQDVDEWISWGPDVWTAESEVRDGKVLHRYLDAIYEEALRKSTDDIWSQIAHLEIEGQQISAAEFRGIAGVMLAGGRDTVVKLFTGIMWHFGNKPEDLQLLRSNPELLGPAIQEFLRFFTPLPAMNRTVVPESSTADLPDDRYVGISFISGNFDETVFTNPFEIDFNRGRNPHLSFGFGPHTCLGNHIAEIEAKVFLEALLNSGKNWKVSSEDIRYHQAPYTNVPDHFGAIKIATA</sequence>
<evidence type="ECO:0000313" key="2">
    <source>
        <dbReference type="EMBL" id="CAB4532734.1"/>
    </source>
</evidence>
<accession>A0A6J6B245</accession>
<dbReference type="SUPFAM" id="SSF48264">
    <property type="entry name" value="Cytochrome P450"/>
    <property type="match status" value="1"/>
</dbReference>
<dbReference type="InterPro" id="IPR001128">
    <property type="entry name" value="Cyt_P450"/>
</dbReference>
<dbReference type="PROSITE" id="PS00086">
    <property type="entry name" value="CYTOCHROME_P450"/>
    <property type="match status" value="1"/>
</dbReference>
<organism evidence="2">
    <name type="scientific">freshwater metagenome</name>
    <dbReference type="NCBI Taxonomy" id="449393"/>
    <lineage>
        <taxon>unclassified sequences</taxon>
        <taxon>metagenomes</taxon>
        <taxon>ecological metagenomes</taxon>
    </lineage>
</organism>
<name>A0A6J6B245_9ZZZZ</name>
<dbReference type="PANTHER" id="PTHR46696:SF6">
    <property type="entry name" value="P450, PUTATIVE (EUROFUNG)-RELATED"/>
    <property type="match status" value="1"/>
</dbReference>
<gene>
    <name evidence="2" type="ORF">UFOPK1395_00544</name>
</gene>
<dbReference type="Pfam" id="PF00067">
    <property type="entry name" value="p450"/>
    <property type="match status" value="1"/>
</dbReference>
<dbReference type="AlphaFoldDB" id="A0A6J6B245"/>
<comment type="similarity">
    <text evidence="1">Belongs to the cytochrome P450 family.</text>
</comment>
<dbReference type="PANTHER" id="PTHR46696">
    <property type="entry name" value="P450, PUTATIVE (EUROFUNG)-RELATED"/>
    <property type="match status" value="1"/>
</dbReference>
<dbReference type="PRINTS" id="PR00359">
    <property type="entry name" value="BP450"/>
</dbReference>
<dbReference type="GO" id="GO:0004497">
    <property type="term" value="F:monooxygenase activity"/>
    <property type="evidence" value="ECO:0007669"/>
    <property type="project" value="InterPro"/>
</dbReference>
<reference evidence="2" key="1">
    <citation type="submission" date="2020-05" db="EMBL/GenBank/DDBJ databases">
        <authorList>
            <person name="Chiriac C."/>
            <person name="Salcher M."/>
            <person name="Ghai R."/>
            <person name="Kavagutti S V."/>
        </authorList>
    </citation>
    <scope>NUCLEOTIDE SEQUENCE</scope>
</reference>
<proteinExistence type="inferred from homology"/>
<protein>
    <submittedName>
        <fullName evidence="2">Unannotated protein</fullName>
    </submittedName>
</protein>
<dbReference type="GO" id="GO:0005506">
    <property type="term" value="F:iron ion binding"/>
    <property type="evidence" value="ECO:0007669"/>
    <property type="project" value="InterPro"/>
</dbReference>
<dbReference type="InterPro" id="IPR036396">
    <property type="entry name" value="Cyt_P450_sf"/>
</dbReference>
<dbReference type="InterPro" id="IPR017972">
    <property type="entry name" value="Cyt_P450_CS"/>
</dbReference>
<evidence type="ECO:0000256" key="1">
    <source>
        <dbReference type="ARBA" id="ARBA00010617"/>
    </source>
</evidence>
<dbReference type="GO" id="GO:0016705">
    <property type="term" value="F:oxidoreductase activity, acting on paired donors, with incorporation or reduction of molecular oxygen"/>
    <property type="evidence" value="ECO:0007669"/>
    <property type="project" value="InterPro"/>
</dbReference>